<sequence length="63" mass="6620">MGETTMPGAERKPCQMLKCSRNLLNKKGFTGFIQSLPSTALLIRKQPPGPDCCCGSSASAGGF</sequence>
<evidence type="ECO:0000313" key="1">
    <source>
        <dbReference type="EMBL" id="QVL21287.1"/>
    </source>
</evidence>
<name>A0ABX8DYR4_9PSED</name>
<keyword evidence="2" id="KW-1185">Reference proteome</keyword>
<evidence type="ECO:0000313" key="2">
    <source>
        <dbReference type="Proteomes" id="UP000678154"/>
    </source>
</evidence>
<dbReference type="RefSeq" id="WP_213607406.1">
    <property type="nucleotide sequence ID" value="NZ_CP074676.1"/>
</dbReference>
<dbReference type="GeneID" id="87481010"/>
<dbReference type="Proteomes" id="UP000678154">
    <property type="component" value="Chromosome"/>
</dbReference>
<accession>A0ABX8DYR4</accession>
<gene>
    <name evidence="1" type="ORF">KH389_12170</name>
</gene>
<reference evidence="1 2" key="1">
    <citation type="journal article" date="2016" name="J. Hazard. Mater.">
        <title>A newly isolated Pseudomonas putida S-1 strain for batch-mode-propanethiol degradation and continuous treatment of propanethiol-containing waste gas.</title>
        <authorList>
            <person name="Chen D.Z."/>
            <person name="Sun Y.M."/>
            <person name="Han L.M."/>
            <person name="Chen J."/>
            <person name="Ye J.X."/>
            <person name="Chen J.M."/>
        </authorList>
    </citation>
    <scope>NUCLEOTIDE SEQUENCE [LARGE SCALE GENOMIC DNA]</scope>
    <source>
        <strain evidence="1 2">S-1</strain>
    </source>
</reference>
<dbReference type="EMBL" id="CP074676">
    <property type="protein sequence ID" value="QVL21287.1"/>
    <property type="molecule type" value="Genomic_DNA"/>
</dbReference>
<organism evidence="1 2">
    <name type="scientific">Pseudomonas qingdaonensis</name>
    <dbReference type="NCBI Taxonomy" id="2056231"/>
    <lineage>
        <taxon>Bacteria</taxon>
        <taxon>Pseudomonadati</taxon>
        <taxon>Pseudomonadota</taxon>
        <taxon>Gammaproteobacteria</taxon>
        <taxon>Pseudomonadales</taxon>
        <taxon>Pseudomonadaceae</taxon>
        <taxon>Pseudomonas</taxon>
    </lineage>
</organism>
<proteinExistence type="predicted"/>
<protein>
    <submittedName>
        <fullName evidence="1">Uncharacterized protein</fullName>
    </submittedName>
</protein>